<proteinExistence type="predicted"/>
<gene>
    <name evidence="2" type="ORF">ENV41_01800</name>
</gene>
<feature type="transmembrane region" description="Helical" evidence="1">
    <location>
        <begin position="358"/>
        <end position="380"/>
    </location>
</feature>
<comment type="caution">
    <text evidence="2">The sequence shown here is derived from an EMBL/GenBank/DDBJ whole genome shotgun (WGS) entry which is preliminary data.</text>
</comment>
<feature type="transmembrane region" description="Helical" evidence="1">
    <location>
        <begin position="84"/>
        <end position="104"/>
    </location>
</feature>
<sequence>MSRLLRVIATFQKATLEGFFAILAFVFITIALVIITTASSTTGYEISIYDAYPIYFWGLFICSIVCGIIILVHQAFSEKKSWWWIIGFLIILFTNLVILLLPVARGYVTLGREDVLTYIGYIKEMLYTGHFSSNVYPAIHVLSTGLSLINGLAPELLAELIPIYFILFYMFSIYLLAKKISSQRAQALLVTAFGSLLLFGISNLWLAPAVQCFEMLPFTILLFLRVQTLTKHLSNFLCLLIILLITPFFHPGDGTLFLLLTLLCFSFSMWIYRNFNQYKQETDSFLCLKDLRIWYPILTLFITWFAWFSYTSTFERAISVIWDWALFAKGQTTAIQYFTYLTAANLSVLNFTNLFFKMYGQVTIYCLIALVISIVTLKRFLTTEIRIEFQQLNFSILFVVFLALLFVAFFSNILYVNYTREMRYVVFAATIIIGLGLYPMCRKKHKQIGIIVIVVVLIASTTFGVFNTFPSPITRTSNSQVTSTEMTGMVWFLAHQDSSLLIDELGLSQLRFAHAIRGVHNVPPNIVYISPPPDHFGYDKNITYGGSYTTDRYFINSIVFRVFYPSLYPEYPHLWRFTPSDFYQLDHEDPSANRIYSNSEFWVYLVHGTGITN</sequence>
<name>A0A7V3N4D5_UNCC3</name>
<keyword evidence="1" id="KW-0472">Membrane</keyword>
<evidence type="ECO:0000256" key="1">
    <source>
        <dbReference type="SAM" id="Phobius"/>
    </source>
</evidence>
<evidence type="ECO:0008006" key="3">
    <source>
        <dbReference type="Google" id="ProtNLM"/>
    </source>
</evidence>
<evidence type="ECO:0000313" key="2">
    <source>
        <dbReference type="EMBL" id="HFZ08849.1"/>
    </source>
</evidence>
<reference evidence="2" key="1">
    <citation type="journal article" date="2020" name="mSystems">
        <title>Genome- and Community-Level Interaction Insights into Carbon Utilization and Element Cycling Functions of Hydrothermarchaeota in Hydrothermal Sediment.</title>
        <authorList>
            <person name="Zhou Z."/>
            <person name="Liu Y."/>
            <person name="Xu W."/>
            <person name="Pan J."/>
            <person name="Luo Z.H."/>
            <person name="Li M."/>
        </authorList>
    </citation>
    <scope>NUCLEOTIDE SEQUENCE [LARGE SCALE GENOMIC DNA]</scope>
    <source>
        <strain evidence="2">SpSt-757</strain>
    </source>
</reference>
<feature type="transmembrane region" description="Helical" evidence="1">
    <location>
        <begin position="448"/>
        <end position="469"/>
    </location>
</feature>
<feature type="transmembrane region" description="Helical" evidence="1">
    <location>
        <begin position="20"/>
        <end position="42"/>
    </location>
</feature>
<accession>A0A7V3N4D5</accession>
<keyword evidence="1" id="KW-0812">Transmembrane</keyword>
<feature type="transmembrane region" description="Helical" evidence="1">
    <location>
        <begin position="256"/>
        <end position="272"/>
    </location>
</feature>
<protein>
    <recommendedName>
        <fullName evidence="3">Glycosyltransferase RgtA/B/C/D-like domain-containing protein</fullName>
    </recommendedName>
</protein>
<organism evidence="2">
    <name type="scientific">candidate division CPR3 bacterium</name>
    <dbReference type="NCBI Taxonomy" id="2268181"/>
    <lineage>
        <taxon>Bacteria</taxon>
        <taxon>Bacteria division CPR3</taxon>
    </lineage>
</organism>
<keyword evidence="1" id="KW-1133">Transmembrane helix</keyword>
<feature type="transmembrane region" description="Helical" evidence="1">
    <location>
        <begin position="392"/>
        <end position="416"/>
    </location>
</feature>
<feature type="transmembrane region" description="Helical" evidence="1">
    <location>
        <begin position="156"/>
        <end position="177"/>
    </location>
</feature>
<dbReference type="EMBL" id="DTGG01000060">
    <property type="protein sequence ID" value="HFZ08849.1"/>
    <property type="molecule type" value="Genomic_DNA"/>
</dbReference>
<feature type="transmembrane region" description="Helical" evidence="1">
    <location>
        <begin position="233"/>
        <end position="250"/>
    </location>
</feature>
<feature type="transmembrane region" description="Helical" evidence="1">
    <location>
        <begin position="293"/>
        <end position="310"/>
    </location>
</feature>
<feature type="transmembrane region" description="Helical" evidence="1">
    <location>
        <begin position="184"/>
        <end position="202"/>
    </location>
</feature>
<feature type="transmembrane region" description="Helical" evidence="1">
    <location>
        <begin position="422"/>
        <end position="441"/>
    </location>
</feature>
<feature type="transmembrane region" description="Helical" evidence="1">
    <location>
        <begin position="54"/>
        <end position="72"/>
    </location>
</feature>
<dbReference type="AlphaFoldDB" id="A0A7V3N4D5"/>